<evidence type="ECO:0000256" key="7">
    <source>
        <dbReference type="ARBA" id="ARBA00022927"/>
    </source>
</evidence>
<dbReference type="Gene3D" id="3.40.50.1820">
    <property type="entry name" value="alpha/beta hydrolase"/>
    <property type="match status" value="1"/>
</dbReference>
<feature type="transmembrane region" description="Helical" evidence="10">
    <location>
        <begin position="825"/>
        <end position="844"/>
    </location>
</feature>
<evidence type="ECO:0000259" key="11">
    <source>
        <dbReference type="Pfam" id="PF07819"/>
    </source>
</evidence>
<dbReference type="GO" id="GO:0006505">
    <property type="term" value="P:GPI anchor metabolic process"/>
    <property type="evidence" value="ECO:0007669"/>
    <property type="project" value="TreeGrafter"/>
</dbReference>
<name>A0A834Y0H3_APHGI</name>
<keyword evidence="6 10" id="KW-0256">Endoplasmic reticulum</keyword>
<evidence type="ECO:0000256" key="5">
    <source>
        <dbReference type="ARBA" id="ARBA00022801"/>
    </source>
</evidence>
<evidence type="ECO:0000256" key="3">
    <source>
        <dbReference type="ARBA" id="ARBA00022448"/>
    </source>
</evidence>
<dbReference type="InterPro" id="IPR039529">
    <property type="entry name" value="PGAP1/BST1"/>
</dbReference>
<evidence type="ECO:0000256" key="6">
    <source>
        <dbReference type="ARBA" id="ARBA00022824"/>
    </source>
</evidence>
<dbReference type="EC" id="3.1.-.-" evidence="10"/>
<dbReference type="GO" id="GO:0015031">
    <property type="term" value="P:protein transport"/>
    <property type="evidence" value="ECO:0007669"/>
    <property type="project" value="UniProtKB-KW"/>
</dbReference>
<dbReference type="AlphaFoldDB" id="A0A834Y0H3"/>
<reference evidence="12 13" key="1">
    <citation type="submission" date="2020-08" db="EMBL/GenBank/DDBJ databases">
        <title>Aphidius gifuensis genome sequencing and assembly.</title>
        <authorList>
            <person name="Du Z."/>
        </authorList>
    </citation>
    <scope>NUCLEOTIDE SEQUENCE [LARGE SCALE GENOMIC DNA]</scope>
    <source>
        <strain evidence="12">YNYX2018</strain>
        <tissue evidence="12">Adults</tissue>
    </source>
</reference>
<feature type="domain" description="GPI inositol-deacylase PGAP1-like alpha/beta" evidence="11">
    <location>
        <begin position="86"/>
        <end position="295"/>
    </location>
</feature>
<feature type="transmembrane region" description="Helical" evidence="10">
    <location>
        <begin position="649"/>
        <end position="673"/>
    </location>
</feature>
<dbReference type="Proteomes" id="UP000639338">
    <property type="component" value="Unassembled WGS sequence"/>
</dbReference>
<keyword evidence="8 10" id="KW-1133">Transmembrane helix</keyword>
<feature type="transmembrane region" description="Helical" evidence="10">
    <location>
        <begin position="851"/>
        <end position="871"/>
    </location>
</feature>
<dbReference type="GO" id="GO:0005789">
    <property type="term" value="C:endoplasmic reticulum membrane"/>
    <property type="evidence" value="ECO:0007669"/>
    <property type="project" value="UniProtKB-SubCell"/>
</dbReference>
<accession>A0A834Y0H3</accession>
<dbReference type="EMBL" id="JACMRX010000002">
    <property type="protein sequence ID" value="KAF7995470.1"/>
    <property type="molecule type" value="Genomic_DNA"/>
</dbReference>
<dbReference type="PANTHER" id="PTHR15495">
    <property type="entry name" value="NEGATIVE REGULATOR OF VESICLE FORMATION-RELATED"/>
    <property type="match status" value="1"/>
</dbReference>
<evidence type="ECO:0000256" key="9">
    <source>
        <dbReference type="ARBA" id="ARBA00023136"/>
    </source>
</evidence>
<feature type="transmembrane region" description="Helical" evidence="10">
    <location>
        <begin position="7"/>
        <end position="32"/>
    </location>
</feature>
<dbReference type="SUPFAM" id="SSF53474">
    <property type="entry name" value="alpha/beta-Hydrolases"/>
    <property type="match status" value="1"/>
</dbReference>
<feature type="transmembrane region" description="Helical" evidence="10">
    <location>
        <begin position="626"/>
        <end position="643"/>
    </location>
</feature>
<evidence type="ECO:0000256" key="10">
    <source>
        <dbReference type="RuleBase" id="RU365011"/>
    </source>
</evidence>
<comment type="subcellular location">
    <subcellularLocation>
        <location evidence="1">Endoplasmic reticulum membrane</location>
        <topology evidence="1">Multi-pass membrane protein</topology>
    </subcellularLocation>
</comment>
<evidence type="ECO:0000313" key="13">
    <source>
        <dbReference type="Proteomes" id="UP000639338"/>
    </source>
</evidence>
<dbReference type="InterPro" id="IPR029058">
    <property type="entry name" value="AB_hydrolase_fold"/>
</dbReference>
<protein>
    <recommendedName>
        <fullName evidence="10">GPI inositol-deacylase</fullName>
        <ecNumber evidence="10">3.1.-.-</ecNumber>
    </recommendedName>
</protein>
<dbReference type="GO" id="GO:0006888">
    <property type="term" value="P:endoplasmic reticulum to Golgi vesicle-mediated transport"/>
    <property type="evidence" value="ECO:0007669"/>
    <property type="project" value="TreeGrafter"/>
</dbReference>
<evidence type="ECO:0000313" key="12">
    <source>
        <dbReference type="EMBL" id="KAF7995470.1"/>
    </source>
</evidence>
<keyword evidence="9 10" id="KW-0472">Membrane</keyword>
<dbReference type="InterPro" id="IPR012908">
    <property type="entry name" value="PGAP1-ab_dom-like"/>
</dbReference>
<evidence type="ECO:0000256" key="1">
    <source>
        <dbReference type="ARBA" id="ARBA00004477"/>
    </source>
</evidence>
<evidence type="ECO:0000256" key="4">
    <source>
        <dbReference type="ARBA" id="ARBA00022692"/>
    </source>
</evidence>
<proteinExistence type="inferred from homology"/>
<evidence type="ECO:0000256" key="2">
    <source>
        <dbReference type="ARBA" id="ARBA00006931"/>
    </source>
</evidence>
<keyword evidence="13" id="KW-1185">Reference proteome</keyword>
<gene>
    <name evidence="12" type="ORF">HCN44_006577</name>
</gene>
<keyword evidence="7 10" id="KW-0653">Protein transport</keyword>
<keyword evidence="3 10" id="KW-0813">Transport</keyword>
<comment type="caution">
    <text evidence="12">The sequence shown here is derived from an EMBL/GenBank/DDBJ whole genome shotgun (WGS) entry which is preliminary data.</text>
</comment>
<comment type="function">
    <text evidence="10">Involved in inositol deacylation of GPI-anchored proteins which plays important roles in the quality control and ER-associated degradation of GPI-anchored proteins.</text>
</comment>
<organism evidence="12 13">
    <name type="scientific">Aphidius gifuensis</name>
    <name type="common">Parasitoid wasp</name>
    <dbReference type="NCBI Taxonomy" id="684658"/>
    <lineage>
        <taxon>Eukaryota</taxon>
        <taxon>Metazoa</taxon>
        <taxon>Ecdysozoa</taxon>
        <taxon>Arthropoda</taxon>
        <taxon>Hexapoda</taxon>
        <taxon>Insecta</taxon>
        <taxon>Pterygota</taxon>
        <taxon>Neoptera</taxon>
        <taxon>Endopterygota</taxon>
        <taxon>Hymenoptera</taxon>
        <taxon>Apocrita</taxon>
        <taxon>Ichneumonoidea</taxon>
        <taxon>Braconidae</taxon>
        <taxon>Aphidiinae</taxon>
        <taxon>Aphidius</taxon>
    </lineage>
</organism>
<evidence type="ECO:0000256" key="8">
    <source>
        <dbReference type="ARBA" id="ARBA00022989"/>
    </source>
</evidence>
<sequence length="913" mass="105549">MKKFGVALGYLSIIIISVFTFGVYVLGGIRYLGDNEENYCDMTWMFEYPQYVQIKLDDHVEKNYPRYGLFAYGEGFVTEKLRRMEFNGIPVLFIPGNAGSHQQVRSLASVCLRMSLKYRTPFHFDFFTVSLAEEYSALYGGVLKDQTVFVSKCIKKILRLYNGKENKVILIGHSMGGIIAKAALLYDNKLNDSLSNILITLAAPHISRFSIDKTLNKFYTDVNDNNTRLKDMGISVVSIGGGPRDHLVTSTQILDVNADVNILTTSIPDVWISTDHLSILWCKQLVISISRTLFDLIDVKHKKIYHQHDQKLASFNYHLINKFSGNNLEKYEMKVEFDDDDDDNGHWIEDSRSFFTWKLSDDNEKKYKKWIYLMLPIDTSKYDHLSIDAINLDIKNWLFVCKKKSSKCDWAWNITNRTTILPDYQNKIRKTFDINLHDIDKLKVTHFLLKIPNTKYPIIHIDMYDKKKVENNFISNYQFPLLSTFKKQIIHNSNGRIRHFINIKGIYDVVNIKIYKLTNEISNEKYGQIVVQLLEPDNQGHISQLRLITEKDIGKLIKLIIQTKSTSVLKITSDPSFKFEIHLTNGDMIDKISCYIRDNWFKIYPVIISTLLLLITTRINDNINNTIPLLITIIEIIYFNLYIEFIVSIGMINIFILLICLTFVFSGSIVHSITAKFIGRSIRIFPSSWYDWLLRDGTYERLPLLSTFILLSLIASSCGGLAMVISVPIYLLKLIHMYDDYVEELLISSFRMMTTKFDGLLRKWKKIKNQDDDDDGDDKRTSILNHIIIFLTWTIVAVVAIPSVLVWAKNFSYETRLSTEDTTMLTSWIIITVLGTMGLVKITNVNSSNNYLKLITIIQRLLGWFLLGTAGTKNPAVYQWMIPQIFAIFLILIVTTSQFFKLSTQKLEHKKSQ</sequence>
<keyword evidence="4 10" id="KW-0812">Transmembrane</keyword>
<feature type="transmembrane region" description="Helical" evidence="10">
    <location>
        <begin position="877"/>
        <end position="900"/>
    </location>
</feature>
<feature type="transmembrane region" description="Helical" evidence="10">
    <location>
        <begin position="702"/>
        <end position="725"/>
    </location>
</feature>
<keyword evidence="5 10" id="KW-0378">Hydrolase</keyword>
<dbReference type="GO" id="GO:0050185">
    <property type="term" value="F:phosphatidylinositol deacylase activity"/>
    <property type="evidence" value="ECO:0007669"/>
    <property type="project" value="TreeGrafter"/>
</dbReference>
<dbReference type="Pfam" id="PF07819">
    <property type="entry name" value="PGAP1"/>
    <property type="match status" value="1"/>
</dbReference>
<comment type="similarity">
    <text evidence="2 10">Belongs to the GPI inositol-deacylase family.</text>
</comment>
<dbReference type="OrthoDB" id="348976at2759"/>
<dbReference type="PANTHER" id="PTHR15495:SF7">
    <property type="entry name" value="GPI INOSITOL-DEACYLASE"/>
    <property type="match status" value="1"/>
</dbReference>
<feature type="transmembrane region" description="Helical" evidence="10">
    <location>
        <begin position="783"/>
        <end position="805"/>
    </location>
</feature>